<dbReference type="EMBL" id="CP030750">
    <property type="protein sequence ID" value="AXA27400.1"/>
    <property type="molecule type" value="Genomic_DNA"/>
</dbReference>
<protein>
    <submittedName>
        <fullName evidence="1">Uncharacterized protein</fullName>
    </submittedName>
</protein>
<evidence type="ECO:0000313" key="2">
    <source>
        <dbReference type="Proteomes" id="UP000251617"/>
    </source>
</evidence>
<gene>
    <name evidence="1" type="ORF">C1S65_26020</name>
</gene>
<proteinExistence type="predicted"/>
<organism evidence="1 2">
    <name type="scientific">Pseudomonas putida</name>
    <name type="common">Arthrobacter siderocapsulatus</name>
    <dbReference type="NCBI Taxonomy" id="303"/>
    <lineage>
        <taxon>Bacteria</taxon>
        <taxon>Pseudomonadati</taxon>
        <taxon>Pseudomonadota</taxon>
        <taxon>Gammaproteobacteria</taxon>
        <taxon>Pseudomonadales</taxon>
        <taxon>Pseudomonadaceae</taxon>
        <taxon>Pseudomonas</taxon>
    </lineage>
</organism>
<dbReference type="AlphaFoldDB" id="A0AAD0LD53"/>
<sequence length="63" mass="7331">MHDFVSCGDLVIVDSSALRVVLLERSLSNAYRRFRGGRGILQTNRRCFNRFWSETKLKLQVTL</sequence>
<dbReference type="Proteomes" id="UP000251617">
    <property type="component" value="Chromosome"/>
</dbReference>
<name>A0AAD0LD53_PSEPU</name>
<reference evidence="1 2" key="1">
    <citation type="submission" date="2018-06" db="EMBL/GenBank/DDBJ databases">
        <title>The genome of Pseudomonas putida NX-1, a lignin degrader.</title>
        <authorList>
            <person name="Xu Z."/>
        </authorList>
    </citation>
    <scope>NUCLEOTIDE SEQUENCE [LARGE SCALE GENOMIC DNA]</scope>
    <source>
        <strain evidence="1 2">NX-1</strain>
    </source>
</reference>
<accession>A0AAD0LD53</accession>
<evidence type="ECO:0000313" key="1">
    <source>
        <dbReference type="EMBL" id="AXA27400.1"/>
    </source>
</evidence>